<dbReference type="OrthoDB" id="2126698at2759"/>
<evidence type="ECO:0008006" key="4">
    <source>
        <dbReference type="Google" id="ProtNLM"/>
    </source>
</evidence>
<dbReference type="AlphaFoldDB" id="A0A136IWF3"/>
<dbReference type="Proteomes" id="UP000070501">
    <property type="component" value="Unassembled WGS sequence"/>
</dbReference>
<evidence type="ECO:0000256" key="1">
    <source>
        <dbReference type="SAM" id="Phobius"/>
    </source>
</evidence>
<dbReference type="InParanoid" id="A0A136IWF3"/>
<feature type="non-terminal residue" evidence="2">
    <location>
        <position position="98"/>
    </location>
</feature>
<dbReference type="EMBL" id="KQ964256">
    <property type="protein sequence ID" value="KXJ89228.1"/>
    <property type="molecule type" value="Genomic_DNA"/>
</dbReference>
<feature type="transmembrane region" description="Helical" evidence="1">
    <location>
        <begin position="61"/>
        <end position="80"/>
    </location>
</feature>
<protein>
    <recommendedName>
        <fullName evidence="4">Mate-domain-containing protein</fullName>
    </recommendedName>
</protein>
<feature type="transmembrane region" description="Helical" evidence="1">
    <location>
        <begin position="29"/>
        <end position="49"/>
    </location>
</feature>
<reference evidence="3" key="1">
    <citation type="submission" date="2016-02" db="EMBL/GenBank/DDBJ databases">
        <title>Draft genome sequence of Microdochium bolleyi, a fungal endophyte of beachgrass.</title>
        <authorList>
            <consortium name="DOE Joint Genome Institute"/>
            <person name="David A.S."/>
            <person name="May G."/>
            <person name="Haridas S."/>
            <person name="Lim J."/>
            <person name="Wang M."/>
            <person name="Labutti K."/>
            <person name="Lipzen A."/>
            <person name="Barry K."/>
            <person name="Grigoriev I.V."/>
        </authorList>
    </citation>
    <scope>NUCLEOTIDE SEQUENCE [LARGE SCALE GENOMIC DNA]</scope>
    <source>
        <strain evidence="3">J235TASD1</strain>
    </source>
</reference>
<keyword evidence="3" id="KW-1185">Reference proteome</keyword>
<dbReference type="STRING" id="196109.A0A136IWF3"/>
<gene>
    <name evidence="2" type="ORF">Micbo1qcDRAFT_166044</name>
</gene>
<evidence type="ECO:0000313" key="3">
    <source>
        <dbReference type="Proteomes" id="UP000070501"/>
    </source>
</evidence>
<evidence type="ECO:0000313" key="2">
    <source>
        <dbReference type="EMBL" id="KXJ89228.1"/>
    </source>
</evidence>
<keyword evidence="1" id="KW-0812">Transmembrane</keyword>
<keyword evidence="1" id="KW-1133">Transmembrane helix</keyword>
<organism evidence="2 3">
    <name type="scientific">Microdochium bolleyi</name>
    <dbReference type="NCBI Taxonomy" id="196109"/>
    <lineage>
        <taxon>Eukaryota</taxon>
        <taxon>Fungi</taxon>
        <taxon>Dikarya</taxon>
        <taxon>Ascomycota</taxon>
        <taxon>Pezizomycotina</taxon>
        <taxon>Sordariomycetes</taxon>
        <taxon>Xylariomycetidae</taxon>
        <taxon>Xylariales</taxon>
        <taxon>Microdochiaceae</taxon>
        <taxon>Microdochium</taxon>
    </lineage>
</organism>
<keyword evidence="1" id="KW-0472">Membrane</keyword>
<name>A0A136IWF3_9PEZI</name>
<proteinExistence type="predicted"/>
<accession>A0A136IWF3</accession>
<sequence length="98" mass="10554">MLSVAAFQLIDSVINCTNGLLRGLGRQQFAACVVFAVNYLFAVPFAIWLELGAPGLELRGLWIGLGCGMCLTAVAETAYLKTISWQDCVDGVKEREGV</sequence>